<dbReference type="GO" id="GO:0032259">
    <property type="term" value="P:methylation"/>
    <property type="evidence" value="ECO:0007669"/>
    <property type="project" value="UniProtKB-KW"/>
</dbReference>
<reference evidence="2" key="1">
    <citation type="submission" date="2021-03" db="EMBL/GenBank/DDBJ databases">
        <title>Antimicrobial resistance genes in bacteria isolated from Japanese honey, and their potential for conferring macrolide and lincosamide resistance in the American foulbrood pathogen Paenibacillus larvae.</title>
        <authorList>
            <person name="Okamoto M."/>
            <person name="Kumagai M."/>
            <person name="Kanamori H."/>
            <person name="Takamatsu D."/>
        </authorList>
    </citation>
    <scope>NUCLEOTIDE SEQUENCE</scope>
    <source>
        <strain evidence="2">J27TS8</strain>
    </source>
</reference>
<evidence type="ECO:0000259" key="1">
    <source>
        <dbReference type="Pfam" id="PF08241"/>
    </source>
</evidence>
<dbReference type="RefSeq" id="WP_095308849.1">
    <property type="nucleotide sequence ID" value="NZ_BORC01000007.1"/>
</dbReference>
<keyword evidence="2" id="KW-0489">Methyltransferase</keyword>
<dbReference type="PANTHER" id="PTHR45036:SF1">
    <property type="entry name" value="METHYLTRANSFERASE LIKE 7A"/>
    <property type="match status" value="1"/>
</dbReference>
<sequence>MKKDRLIKKFDKQAKMYENNQHHHRIAGWRKDLIKNAYGKVLEVGVGAGANFPYYNRANVEITGVDFSSEMIKSAKRAADRFQVKAEFMTKDLEELSFADNSFDCIVSTLSLCTYTDPIAVLRKFNRWCREGGRVLLMEHGLSSNPLLSLAQKIIDPVYKQISGCHCNRNFPELMKKSHLQVEHMERYWSDIFVLIQAKPLKEQIN</sequence>
<dbReference type="SUPFAM" id="SSF53335">
    <property type="entry name" value="S-adenosyl-L-methionine-dependent methyltransferases"/>
    <property type="match status" value="1"/>
</dbReference>
<evidence type="ECO:0000313" key="2">
    <source>
        <dbReference type="EMBL" id="GIN63585.1"/>
    </source>
</evidence>
<dbReference type="GO" id="GO:0008757">
    <property type="term" value="F:S-adenosylmethionine-dependent methyltransferase activity"/>
    <property type="evidence" value="ECO:0007669"/>
    <property type="project" value="InterPro"/>
</dbReference>
<evidence type="ECO:0000313" key="3">
    <source>
        <dbReference type="Proteomes" id="UP000682111"/>
    </source>
</evidence>
<dbReference type="AlphaFoldDB" id="A0A919WK83"/>
<name>A0A919WK83_9BACI</name>
<dbReference type="CDD" id="cd02440">
    <property type="entry name" value="AdoMet_MTases"/>
    <property type="match status" value="1"/>
</dbReference>
<keyword evidence="3" id="KW-1185">Reference proteome</keyword>
<dbReference type="Pfam" id="PF08241">
    <property type="entry name" value="Methyltransf_11"/>
    <property type="match status" value="1"/>
</dbReference>
<organism evidence="2 3">
    <name type="scientific">Robertmurraya siralis</name>
    <dbReference type="NCBI Taxonomy" id="77777"/>
    <lineage>
        <taxon>Bacteria</taxon>
        <taxon>Bacillati</taxon>
        <taxon>Bacillota</taxon>
        <taxon>Bacilli</taxon>
        <taxon>Bacillales</taxon>
        <taxon>Bacillaceae</taxon>
        <taxon>Robertmurraya</taxon>
    </lineage>
</organism>
<gene>
    <name evidence="2" type="ORF">J27TS8_35780</name>
</gene>
<dbReference type="Proteomes" id="UP000682111">
    <property type="component" value="Unassembled WGS sequence"/>
</dbReference>
<proteinExistence type="predicted"/>
<dbReference type="InterPro" id="IPR052356">
    <property type="entry name" value="Thiol_S-MT"/>
</dbReference>
<dbReference type="InterPro" id="IPR013216">
    <property type="entry name" value="Methyltransf_11"/>
</dbReference>
<protein>
    <submittedName>
        <fullName evidence="2">SAM-dependent methyltransferase</fullName>
    </submittedName>
</protein>
<feature type="domain" description="Methyltransferase type 11" evidence="1">
    <location>
        <begin position="42"/>
        <end position="136"/>
    </location>
</feature>
<accession>A0A919WK83</accession>
<comment type="caution">
    <text evidence="2">The sequence shown here is derived from an EMBL/GenBank/DDBJ whole genome shotgun (WGS) entry which is preliminary data.</text>
</comment>
<dbReference type="EMBL" id="BORC01000007">
    <property type="protein sequence ID" value="GIN63585.1"/>
    <property type="molecule type" value="Genomic_DNA"/>
</dbReference>
<dbReference type="InterPro" id="IPR029063">
    <property type="entry name" value="SAM-dependent_MTases_sf"/>
</dbReference>
<dbReference type="Gene3D" id="3.40.50.150">
    <property type="entry name" value="Vaccinia Virus protein VP39"/>
    <property type="match status" value="1"/>
</dbReference>
<dbReference type="PANTHER" id="PTHR45036">
    <property type="entry name" value="METHYLTRANSFERASE LIKE 7B"/>
    <property type="match status" value="1"/>
</dbReference>
<keyword evidence="2" id="KW-0808">Transferase</keyword>